<keyword evidence="12" id="KW-0472">Membrane</keyword>
<comment type="subcellular location">
    <subcellularLocation>
        <location evidence="1">Cell membrane</location>
        <topology evidence="1">Multi-pass membrane protein</topology>
    </subcellularLocation>
</comment>
<dbReference type="NCBIfam" id="NF006134">
    <property type="entry name" value="PRK08279.1"/>
    <property type="match status" value="1"/>
</dbReference>
<dbReference type="InParanoid" id="A0A667WMG5"/>
<dbReference type="OrthoDB" id="288590at2759"/>
<proteinExistence type="inferred from homology"/>
<dbReference type="GO" id="GO:0005324">
    <property type="term" value="F:long-chain fatty acid transmembrane transporter activity"/>
    <property type="evidence" value="ECO:0007669"/>
    <property type="project" value="TreeGrafter"/>
</dbReference>
<dbReference type="InterPro" id="IPR020845">
    <property type="entry name" value="AMP-binding_CS"/>
</dbReference>
<keyword evidence="4" id="KW-1003">Cell membrane</keyword>
<evidence type="ECO:0000256" key="16">
    <source>
        <dbReference type="ARBA" id="ARBA00041297"/>
    </source>
</evidence>
<keyword evidence="8" id="KW-0276">Fatty acid metabolism</keyword>
<dbReference type="FunFam" id="3.40.50.12780:FF:000005">
    <property type="entry name" value="Solute carrier family 27 member 6"/>
    <property type="match status" value="1"/>
</dbReference>
<evidence type="ECO:0000256" key="13">
    <source>
        <dbReference type="ARBA" id="ARBA00024484"/>
    </source>
</evidence>
<evidence type="ECO:0000313" key="21">
    <source>
        <dbReference type="Proteomes" id="UP000472263"/>
    </source>
</evidence>
<dbReference type="PANTHER" id="PTHR43107">
    <property type="entry name" value="LONG-CHAIN FATTY ACID TRANSPORT PROTEIN"/>
    <property type="match status" value="1"/>
</dbReference>
<evidence type="ECO:0000256" key="4">
    <source>
        <dbReference type="ARBA" id="ARBA00022475"/>
    </source>
</evidence>
<keyword evidence="11" id="KW-0443">Lipid metabolism</keyword>
<dbReference type="GO" id="GO:0000166">
    <property type="term" value="F:nucleotide binding"/>
    <property type="evidence" value="ECO:0007669"/>
    <property type="project" value="UniProtKB-KW"/>
</dbReference>
<keyword evidence="6" id="KW-0812">Transmembrane</keyword>
<evidence type="ECO:0000256" key="11">
    <source>
        <dbReference type="ARBA" id="ARBA00023098"/>
    </source>
</evidence>
<dbReference type="GeneID" id="115361247"/>
<evidence type="ECO:0000256" key="1">
    <source>
        <dbReference type="ARBA" id="ARBA00004651"/>
    </source>
</evidence>
<dbReference type="GO" id="GO:0005789">
    <property type="term" value="C:endoplasmic reticulum membrane"/>
    <property type="evidence" value="ECO:0007669"/>
    <property type="project" value="TreeGrafter"/>
</dbReference>
<evidence type="ECO:0000256" key="8">
    <source>
        <dbReference type="ARBA" id="ARBA00022832"/>
    </source>
</evidence>
<comment type="catalytic activity">
    <reaction evidence="17">
        <text>tetracosanoate + ATP + CoA = tetracosanoyl-CoA + AMP + diphosphate</text>
        <dbReference type="Rhea" id="RHEA:33639"/>
        <dbReference type="ChEBI" id="CHEBI:30616"/>
        <dbReference type="ChEBI" id="CHEBI:31014"/>
        <dbReference type="ChEBI" id="CHEBI:33019"/>
        <dbReference type="ChEBI" id="CHEBI:57287"/>
        <dbReference type="ChEBI" id="CHEBI:65052"/>
        <dbReference type="ChEBI" id="CHEBI:456215"/>
    </reaction>
    <physiologicalReaction direction="left-to-right" evidence="17">
        <dbReference type="Rhea" id="RHEA:33640"/>
    </physiologicalReaction>
</comment>
<keyword evidence="3" id="KW-0813">Transport</keyword>
<gene>
    <name evidence="20" type="primary">LOC115361247</name>
</gene>
<dbReference type="FunFam" id="3.30.300.30:FF:000002">
    <property type="entry name" value="Long-chain fatty acid transport protein 1"/>
    <property type="match status" value="1"/>
</dbReference>
<dbReference type="Pfam" id="PF13193">
    <property type="entry name" value="AMP-binding_C"/>
    <property type="match status" value="1"/>
</dbReference>
<dbReference type="GeneTree" id="ENSGT00940000164068"/>
<name>A0A667WMG5_9TELE</name>
<comment type="catalytic activity">
    <reaction evidence="15">
        <text>a very long-chain fatty acid + ATP + CoA = a very long-chain fatty acyl-CoA + AMP + diphosphate</text>
        <dbReference type="Rhea" id="RHEA:54536"/>
        <dbReference type="ChEBI" id="CHEBI:30616"/>
        <dbReference type="ChEBI" id="CHEBI:33019"/>
        <dbReference type="ChEBI" id="CHEBI:57287"/>
        <dbReference type="ChEBI" id="CHEBI:58950"/>
        <dbReference type="ChEBI" id="CHEBI:138261"/>
        <dbReference type="ChEBI" id="CHEBI:456215"/>
    </reaction>
    <physiologicalReaction direction="left-to-right" evidence="15">
        <dbReference type="Rhea" id="RHEA:54537"/>
    </physiologicalReaction>
</comment>
<evidence type="ECO:0000313" key="20">
    <source>
        <dbReference type="Ensembl" id="ENSMMDP00005002798.1"/>
    </source>
</evidence>
<dbReference type="InterPro" id="IPR000873">
    <property type="entry name" value="AMP-dep_synth/lig_dom"/>
</dbReference>
<evidence type="ECO:0000256" key="17">
    <source>
        <dbReference type="ARBA" id="ARBA00048666"/>
    </source>
</evidence>
<dbReference type="GO" id="GO:0044539">
    <property type="term" value="P:long-chain fatty acid import into cell"/>
    <property type="evidence" value="ECO:0007669"/>
    <property type="project" value="TreeGrafter"/>
</dbReference>
<evidence type="ECO:0000256" key="6">
    <source>
        <dbReference type="ARBA" id="ARBA00022692"/>
    </source>
</evidence>
<keyword evidence="9" id="KW-1133">Transmembrane helix</keyword>
<evidence type="ECO:0000259" key="19">
    <source>
        <dbReference type="Pfam" id="PF13193"/>
    </source>
</evidence>
<dbReference type="Gene3D" id="3.40.50.12780">
    <property type="entry name" value="N-terminal domain of ligase-like"/>
    <property type="match status" value="1"/>
</dbReference>
<dbReference type="PANTHER" id="PTHR43107:SF4">
    <property type="entry name" value="LONG-CHAIN FATTY ACID TRANSPORT PROTEIN 2"/>
    <property type="match status" value="1"/>
</dbReference>
<dbReference type="Ensembl" id="ENSMMDT00005002849.1">
    <property type="protein sequence ID" value="ENSMMDP00005002798.1"/>
    <property type="gene ID" value="ENSMMDG00005001480.1"/>
</dbReference>
<comment type="similarity">
    <text evidence="2">Belongs to the ATP-dependent AMP-binding enzyme family.</text>
</comment>
<dbReference type="Pfam" id="PF00501">
    <property type="entry name" value="AMP-binding"/>
    <property type="match status" value="1"/>
</dbReference>
<evidence type="ECO:0000259" key="18">
    <source>
        <dbReference type="Pfam" id="PF00501"/>
    </source>
</evidence>
<accession>A0A667WMG5</accession>
<evidence type="ECO:0000256" key="9">
    <source>
        <dbReference type="ARBA" id="ARBA00022989"/>
    </source>
</evidence>
<evidence type="ECO:0000256" key="5">
    <source>
        <dbReference type="ARBA" id="ARBA00022598"/>
    </source>
</evidence>
<dbReference type="InterPro" id="IPR025110">
    <property type="entry name" value="AMP-bd_C"/>
</dbReference>
<dbReference type="GO" id="GO:0004467">
    <property type="term" value="F:long-chain fatty acid-CoA ligase activity"/>
    <property type="evidence" value="ECO:0007669"/>
    <property type="project" value="UniProtKB-EC"/>
</dbReference>
<dbReference type="Gene3D" id="3.30.300.30">
    <property type="match status" value="1"/>
</dbReference>
<evidence type="ECO:0000256" key="7">
    <source>
        <dbReference type="ARBA" id="ARBA00022741"/>
    </source>
</evidence>
<reference evidence="20" key="2">
    <citation type="submission" date="2025-08" db="UniProtKB">
        <authorList>
            <consortium name="Ensembl"/>
        </authorList>
    </citation>
    <scope>IDENTIFICATION</scope>
</reference>
<dbReference type="EC" id="6.2.1.3" evidence="14"/>
<keyword evidence="5" id="KW-0436">Ligase</keyword>
<keyword evidence="7" id="KW-0547">Nucleotide-binding</keyword>
<evidence type="ECO:0000256" key="3">
    <source>
        <dbReference type="ARBA" id="ARBA00022448"/>
    </source>
</evidence>
<evidence type="ECO:0000256" key="14">
    <source>
        <dbReference type="ARBA" id="ARBA00026121"/>
    </source>
</evidence>
<dbReference type="Proteomes" id="UP000472263">
    <property type="component" value="Chromosome 6"/>
</dbReference>
<keyword evidence="10" id="KW-0445">Lipid transport</keyword>
<dbReference type="InterPro" id="IPR042099">
    <property type="entry name" value="ANL_N_sf"/>
</dbReference>
<reference evidence="20" key="1">
    <citation type="submission" date="2019-06" db="EMBL/GenBank/DDBJ databases">
        <authorList>
            <consortium name="Wellcome Sanger Institute Data Sharing"/>
        </authorList>
    </citation>
    <scope>NUCLEOTIDE SEQUENCE [LARGE SCALE GENOMIC DNA]</scope>
</reference>
<protein>
    <recommendedName>
        <fullName evidence="14">long-chain-fatty-acid--CoA ligase</fullName>
        <ecNumber evidence="14">6.2.1.3</ecNumber>
    </recommendedName>
    <alternativeName>
        <fullName evidence="16">Long-chain-fatty-acid--CoA ligase</fullName>
    </alternativeName>
</protein>
<dbReference type="InterPro" id="IPR045851">
    <property type="entry name" value="AMP-bd_C_sf"/>
</dbReference>
<feature type="domain" description="AMP-dependent synthetase/ligase" evidence="18">
    <location>
        <begin position="55"/>
        <end position="364"/>
    </location>
</feature>
<evidence type="ECO:0000256" key="12">
    <source>
        <dbReference type="ARBA" id="ARBA00023136"/>
    </source>
</evidence>
<evidence type="ECO:0000256" key="15">
    <source>
        <dbReference type="ARBA" id="ARBA00036527"/>
    </source>
</evidence>
<dbReference type="SUPFAM" id="SSF56801">
    <property type="entry name" value="Acetyl-CoA synthetase-like"/>
    <property type="match status" value="1"/>
</dbReference>
<dbReference type="PROSITE" id="PS00455">
    <property type="entry name" value="AMP_BINDING"/>
    <property type="match status" value="1"/>
</dbReference>
<dbReference type="RefSeq" id="XP_029910483.1">
    <property type="nucleotide sequence ID" value="XM_030054623.1"/>
</dbReference>
<dbReference type="AlphaFoldDB" id="A0A667WMG5"/>
<feature type="domain" description="AMP-binding enzyme C-terminal" evidence="19">
    <location>
        <begin position="491"/>
        <end position="564"/>
    </location>
</feature>
<sequence>MLIWIICAAVFIGLLIRNPYFFQDVHFLITLFRVRLRVSRYRERNYSILDRFLDVVKTQPHKPFVLFKDETYSYQDADKLSNKVARALLDSGAVTEGDTAALLVGNEPVFLWLWLGLLKLGCPVAFLNYNMKSQSLLHCFHCSGAKALIAAEEYKDTVEEILPHVLEQSVRVFILADQCQTSGMESFRDKVNQASTEPLPSGVRSHFTLLSPAVYIYTSGTTGLPKAAVMTHLRIMSMTTGLALMGITSSDVIYTTLPLYHAAGFMGFTATIERGMTFVLRNKFSASNFWEDCRKFNVTVIQYIGEIMRYLCNTPKKDSDRCHKVRLAMGNGIRAEVWREFLNRFGNIQIKEFYGATEGNLAIHNYVCKIGAVGRVNFLHKKAFPYAVIKYDHAKDEPLRDSSGFCIEAAKGEPGLMVIQITQRAPFIGYARDLKQTEKKKLHDVFKKGDVYFNTGDMLCISKDNFIYFHDRIGDTFRWKGENVATNEVSDVINVADGIKEANVYGVHVPGHEGKAGMAAVLLKDGEKFDCIGVFKHLEKFLPAYARPRFIRIQNSLEITGTFKYMKVKLVEEGFDPNKITDPLYFLDEREGKYIPLTQEIFSSVITGKMKL</sequence>
<comment type="catalytic activity">
    <reaction evidence="13">
        <text>a long-chain fatty acid + ATP + CoA = a long-chain fatty acyl-CoA + AMP + diphosphate</text>
        <dbReference type="Rhea" id="RHEA:15421"/>
        <dbReference type="ChEBI" id="CHEBI:30616"/>
        <dbReference type="ChEBI" id="CHEBI:33019"/>
        <dbReference type="ChEBI" id="CHEBI:57287"/>
        <dbReference type="ChEBI" id="CHEBI:57560"/>
        <dbReference type="ChEBI" id="CHEBI:83139"/>
        <dbReference type="ChEBI" id="CHEBI:456215"/>
        <dbReference type="EC" id="6.2.1.3"/>
    </reaction>
    <physiologicalReaction direction="left-to-right" evidence="13">
        <dbReference type="Rhea" id="RHEA:15422"/>
    </physiologicalReaction>
</comment>
<reference evidence="20" key="3">
    <citation type="submission" date="2025-09" db="UniProtKB">
        <authorList>
            <consortium name="Ensembl"/>
        </authorList>
    </citation>
    <scope>IDENTIFICATION</scope>
</reference>
<evidence type="ECO:0000256" key="2">
    <source>
        <dbReference type="ARBA" id="ARBA00006432"/>
    </source>
</evidence>
<organism evidence="20 21">
    <name type="scientific">Myripristis murdjan</name>
    <name type="common">pinecone soldierfish</name>
    <dbReference type="NCBI Taxonomy" id="586833"/>
    <lineage>
        <taxon>Eukaryota</taxon>
        <taxon>Metazoa</taxon>
        <taxon>Chordata</taxon>
        <taxon>Craniata</taxon>
        <taxon>Vertebrata</taxon>
        <taxon>Euteleostomi</taxon>
        <taxon>Actinopterygii</taxon>
        <taxon>Neopterygii</taxon>
        <taxon>Teleostei</taxon>
        <taxon>Neoteleostei</taxon>
        <taxon>Acanthomorphata</taxon>
        <taxon>Holocentriformes</taxon>
        <taxon>Holocentridae</taxon>
        <taxon>Myripristis</taxon>
    </lineage>
</organism>
<evidence type="ECO:0000256" key="10">
    <source>
        <dbReference type="ARBA" id="ARBA00023055"/>
    </source>
</evidence>
<dbReference type="GO" id="GO:0005886">
    <property type="term" value="C:plasma membrane"/>
    <property type="evidence" value="ECO:0007669"/>
    <property type="project" value="UniProtKB-SubCell"/>
</dbReference>
<keyword evidence="21" id="KW-1185">Reference proteome</keyword>